<name>X0W0I6_9ZZZZ</name>
<comment type="caution">
    <text evidence="1">The sequence shown here is derived from an EMBL/GenBank/DDBJ whole genome shotgun (WGS) entry which is preliminary data.</text>
</comment>
<protein>
    <submittedName>
        <fullName evidence="1">Uncharacterized protein</fullName>
    </submittedName>
</protein>
<accession>X0W0I6</accession>
<organism evidence="1">
    <name type="scientific">marine sediment metagenome</name>
    <dbReference type="NCBI Taxonomy" id="412755"/>
    <lineage>
        <taxon>unclassified sequences</taxon>
        <taxon>metagenomes</taxon>
        <taxon>ecological metagenomes</taxon>
    </lineage>
</organism>
<dbReference type="AlphaFoldDB" id="X0W0I6"/>
<sequence>MTSIRVCGIVVVLIVLAGLAAAQGKPGPGLSAKYPGDKGITDHDAVIFADGFESGDISAWNGGNRREKEHPVIVISDPHNVHTGRYAARANYIKGESQAGGISHAFLPGYDEIYVRWYVKFSRNFVVENDLHHQRIQGRKSRGEREWVSAGSRPRGDDAFSAGVDAYTRW</sequence>
<dbReference type="Gene3D" id="2.60.120.200">
    <property type="match status" value="1"/>
</dbReference>
<dbReference type="EMBL" id="BARS01039372">
    <property type="protein sequence ID" value="GAG18168.1"/>
    <property type="molecule type" value="Genomic_DNA"/>
</dbReference>
<feature type="non-terminal residue" evidence="1">
    <location>
        <position position="170"/>
    </location>
</feature>
<proteinExistence type="predicted"/>
<evidence type="ECO:0000313" key="1">
    <source>
        <dbReference type="EMBL" id="GAG18168.1"/>
    </source>
</evidence>
<reference evidence="1" key="1">
    <citation type="journal article" date="2014" name="Front. Microbiol.">
        <title>High frequency of phylogenetically diverse reductive dehalogenase-homologous genes in deep subseafloor sedimentary metagenomes.</title>
        <authorList>
            <person name="Kawai M."/>
            <person name="Futagami T."/>
            <person name="Toyoda A."/>
            <person name="Takaki Y."/>
            <person name="Nishi S."/>
            <person name="Hori S."/>
            <person name="Arai W."/>
            <person name="Tsubouchi T."/>
            <person name="Morono Y."/>
            <person name="Uchiyama I."/>
            <person name="Ito T."/>
            <person name="Fujiyama A."/>
            <person name="Inagaki F."/>
            <person name="Takami H."/>
        </authorList>
    </citation>
    <scope>NUCLEOTIDE SEQUENCE</scope>
    <source>
        <strain evidence="1">Expedition CK06-06</strain>
    </source>
</reference>
<gene>
    <name evidence="1" type="ORF">S01H1_60130</name>
</gene>